<gene>
    <name evidence="1" type="ORF">OCV57_07455</name>
</gene>
<comment type="caution">
    <text evidence="1">The sequence shown here is derived from an EMBL/GenBank/DDBJ whole genome shotgun (WGS) entry which is preliminary data.</text>
</comment>
<dbReference type="RefSeq" id="WP_022288239.1">
    <property type="nucleotide sequence ID" value="NZ_JAOQJZ010000006.1"/>
</dbReference>
<proteinExistence type="predicted"/>
<accession>A0AAE3II34</accession>
<dbReference type="AlphaFoldDB" id="A0AAE3II34"/>
<organism evidence="1 2">
    <name type="scientific">Hominimerdicola aceti</name>
    <dbReference type="NCBI Taxonomy" id="2981726"/>
    <lineage>
        <taxon>Bacteria</taxon>
        <taxon>Bacillati</taxon>
        <taxon>Bacillota</taxon>
        <taxon>Clostridia</taxon>
        <taxon>Eubacteriales</taxon>
        <taxon>Oscillospiraceae</taxon>
        <taxon>Hominimerdicola</taxon>
    </lineage>
</organism>
<name>A0AAE3II34_9FIRM</name>
<dbReference type="EMBL" id="JAOQJZ010000006">
    <property type="protein sequence ID" value="MCU6705757.1"/>
    <property type="molecule type" value="Genomic_DNA"/>
</dbReference>
<sequence>MPTVLPKENEVEQFFSRIMASEGACERLSSVLYDHLSDDDMQTDPDPKHLVQVLLTAYTNGDISALLLELCGRSLFDLLREAYLIPKRFHGKAGKNPELLTTPEGDVIEEKKKLVTKHEFEKFRDVYKNHSCAPRSKLYLADGYDLMRVYTDGMNIKEKRVDKRRGVLILYALPDTVKLGLSEAQTYDVIWNTFHKIQQTAPTAMVYYGQETGEKAGKSFDEIGVLLPVHQFEKKMLMHLSEIDGIVLACREEMMKKAGSDSLDL</sequence>
<dbReference type="Proteomes" id="UP001208131">
    <property type="component" value="Unassembled WGS sequence"/>
</dbReference>
<dbReference type="InterPro" id="IPR032357">
    <property type="entry name" value="DUF4866"/>
</dbReference>
<reference evidence="1 2" key="1">
    <citation type="journal article" date="2021" name="ISME Commun">
        <title>Automated analysis of genomic sequences facilitates high-throughput and comprehensive description of bacteria.</title>
        <authorList>
            <person name="Hitch T.C.A."/>
        </authorList>
    </citation>
    <scope>NUCLEOTIDE SEQUENCE [LARGE SCALE GENOMIC DNA]</scope>
    <source>
        <strain evidence="1 2">Sanger_31</strain>
    </source>
</reference>
<evidence type="ECO:0000313" key="1">
    <source>
        <dbReference type="EMBL" id="MCU6705757.1"/>
    </source>
</evidence>
<evidence type="ECO:0000313" key="2">
    <source>
        <dbReference type="Proteomes" id="UP001208131"/>
    </source>
</evidence>
<protein>
    <submittedName>
        <fullName evidence="1">DUF4866 domain-containing protein</fullName>
    </submittedName>
</protein>
<keyword evidence="2" id="KW-1185">Reference proteome</keyword>
<dbReference type="Pfam" id="PF16160">
    <property type="entry name" value="DUF4866"/>
    <property type="match status" value="1"/>
</dbReference>